<organism evidence="1 2">
    <name type="scientific">Corynespora cassiicola Philippines</name>
    <dbReference type="NCBI Taxonomy" id="1448308"/>
    <lineage>
        <taxon>Eukaryota</taxon>
        <taxon>Fungi</taxon>
        <taxon>Dikarya</taxon>
        <taxon>Ascomycota</taxon>
        <taxon>Pezizomycotina</taxon>
        <taxon>Dothideomycetes</taxon>
        <taxon>Pleosporomycetidae</taxon>
        <taxon>Pleosporales</taxon>
        <taxon>Corynesporascaceae</taxon>
        <taxon>Corynespora</taxon>
    </lineage>
</organism>
<dbReference type="EMBL" id="KZ678138">
    <property type="protein sequence ID" value="PSN64678.1"/>
    <property type="molecule type" value="Genomic_DNA"/>
</dbReference>
<name>A0A2T2NI04_CORCC</name>
<keyword evidence="2" id="KW-1185">Reference proteome</keyword>
<evidence type="ECO:0000313" key="2">
    <source>
        <dbReference type="Proteomes" id="UP000240883"/>
    </source>
</evidence>
<dbReference type="AlphaFoldDB" id="A0A2T2NI04"/>
<accession>A0A2T2NI04</accession>
<evidence type="ECO:0000313" key="1">
    <source>
        <dbReference type="EMBL" id="PSN64678.1"/>
    </source>
</evidence>
<sequence length="118" mass="13412">MSTMKLLRSWRFASAKRPISARGLSSRRSGGLRSLTSPHPLHLRVVSCLWRPEQVHRYATYTESTDFVSLHSRSSIHIVIERLITMLGTIHFASFAYPPAPANPCIPRLLDPPRSELY</sequence>
<dbReference type="Proteomes" id="UP000240883">
    <property type="component" value="Unassembled WGS sequence"/>
</dbReference>
<gene>
    <name evidence="1" type="ORF">BS50DRAFT_79239</name>
</gene>
<reference evidence="1 2" key="1">
    <citation type="journal article" date="2018" name="Front. Microbiol.">
        <title>Genome-Wide Analysis of Corynespora cassiicola Leaf Fall Disease Putative Effectors.</title>
        <authorList>
            <person name="Lopez D."/>
            <person name="Ribeiro S."/>
            <person name="Label P."/>
            <person name="Fumanal B."/>
            <person name="Venisse J.S."/>
            <person name="Kohler A."/>
            <person name="de Oliveira R.R."/>
            <person name="Labutti K."/>
            <person name="Lipzen A."/>
            <person name="Lail K."/>
            <person name="Bauer D."/>
            <person name="Ohm R.A."/>
            <person name="Barry K.W."/>
            <person name="Spatafora J."/>
            <person name="Grigoriev I.V."/>
            <person name="Martin F.M."/>
            <person name="Pujade-Renaud V."/>
        </authorList>
    </citation>
    <scope>NUCLEOTIDE SEQUENCE [LARGE SCALE GENOMIC DNA]</scope>
    <source>
        <strain evidence="1 2">Philippines</strain>
    </source>
</reference>
<protein>
    <submittedName>
        <fullName evidence="1">Uncharacterized protein</fullName>
    </submittedName>
</protein>
<proteinExistence type="predicted"/>